<proteinExistence type="predicted"/>
<keyword evidence="2" id="KW-1185">Reference proteome</keyword>
<dbReference type="OrthoDB" id="2935237at2759"/>
<dbReference type="AlphaFoldDB" id="A0A1R3RF19"/>
<reference evidence="2" key="1">
    <citation type="journal article" date="2017" name="Genome Biol.">
        <title>Comparative genomics reveals high biological diversity and specific adaptations in the industrially and medically important fungal genus Aspergillus.</title>
        <authorList>
            <person name="de Vries R.P."/>
            <person name="Riley R."/>
            <person name="Wiebenga A."/>
            <person name="Aguilar-Osorio G."/>
            <person name="Amillis S."/>
            <person name="Uchima C.A."/>
            <person name="Anderluh G."/>
            <person name="Asadollahi M."/>
            <person name="Askin M."/>
            <person name="Barry K."/>
            <person name="Battaglia E."/>
            <person name="Bayram O."/>
            <person name="Benocci T."/>
            <person name="Braus-Stromeyer S.A."/>
            <person name="Caldana C."/>
            <person name="Canovas D."/>
            <person name="Cerqueira G.C."/>
            <person name="Chen F."/>
            <person name="Chen W."/>
            <person name="Choi C."/>
            <person name="Clum A."/>
            <person name="Dos Santos R.A."/>
            <person name="Damasio A.R."/>
            <person name="Diallinas G."/>
            <person name="Emri T."/>
            <person name="Fekete E."/>
            <person name="Flipphi M."/>
            <person name="Freyberg S."/>
            <person name="Gallo A."/>
            <person name="Gournas C."/>
            <person name="Habgood R."/>
            <person name="Hainaut M."/>
            <person name="Harispe M.L."/>
            <person name="Henrissat B."/>
            <person name="Hilden K.S."/>
            <person name="Hope R."/>
            <person name="Hossain A."/>
            <person name="Karabika E."/>
            <person name="Karaffa L."/>
            <person name="Karanyi Z."/>
            <person name="Krasevec N."/>
            <person name="Kuo A."/>
            <person name="Kusch H."/>
            <person name="LaButti K."/>
            <person name="Lagendijk E.L."/>
            <person name="Lapidus A."/>
            <person name="Levasseur A."/>
            <person name="Lindquist E."/>
            <person name="Lipzen A."/>
            <person name="Logrieco A.F."/>
            <person name="MacCabe A."/>
            <person name="Maekelae M.R."/>
            <person name="Malavazi I."/>
            <person name="Melin P."/>
            <person name="Meyer V."/>
            <person name="Mielnichuk N."/>
            <person name="Miskei M."/>
            <person name="Molnar A.P."/>
            <person name="Mule G."/>
            <person name="Ngan C.Y."/>
            <person name="Orejas M."/>
            <person name="Orosz E."/>
            <person name="Ouedraogo J.P."/>
            <person name="Overkamp K.M."/>
            <person name="Park H.-S."/>
            <person name="Perrone G."/>
            <person name="Piumi F."/>
            <person name="Punt P.J."/>
            <person name="Ram A.F."/>
            <person name="Ramon A."/>
            <person name="Rauscher S."/>
            <person name="Record E."/>
            <person name="Riano-Pachon D.M."/>
            <person name="Robert V."/>
            <person name="Roehrig J."/>
            <person name="Ruller R."/>
            <person name="Salamov A."/>
            <person name="Salih N.S."/>
            <person name="Samson R.A."/>
            <person name="Sandor E."/>
            <person name="Sanguinetti M."/>
            <person name="Schuetze T."/>
            <person name="Sepcic K."/>
            <person name="Shelest E."/>
            <person name="Sherlock G."/>
            <person name="Sophianopoulou V."/>
            <person name="Squina F.M."/>
            <person name="Sun H."/>
            <person name="Susca A."/>
            <person name="Todd R.B."/>
            <person name="Tsang A."/>
            <person name="Unkles S.E."/>
            <person name="van de Wiele N."/>
            <person name="van Rossen-Uffink D."/>
            <person name="Oliveira J.V."/>
            <person name="Vesth T.C."/>
            <person name="Visser J."/>
            <person name="Yu J.-H."/>
            <person name="Zhou M."/>
            <person name="Andersen M.R."/>
            <person name="Archer D.B."/>
            <person name="Baker S.E."/>
            <person name="Benoit I."/>
            <person name="Brakhage A.A."/>
            <person name="Braus G.H."/>
            <person name="Fischer R."/>
            <person name="Frisvad J.C."/>
            <person name="Goldman G.H."/>
            <person name="Houbraken J."/>
            <person name="Oakley B."/>
            <person name="Pocsi I."/>
            <person name="Scazzocchio C."/>
            <person name="Seiboth B."/>
            <person name="vanKuyk P.A."/>
            <person name="Wortman J."/>
            <person name="Dyer P.S."/>
            <person name="Grigoriev I.V."/>
        </authorList>
    </citation>
    <scope>NUCLEOTIDE SEQUENCE [LARGE SCALE GENOMIC DNA]</scope>
    <source>
        <strain evidence="2">ITEM 5010</strain>
    </source>
</reference>
<name>A0A1R3RF19_ASPC5</name>
<dbReference type="EMBL" id="KV907505">
    <property type="protein sequence ID" value="OOF93086.1"/>
    <property type="molecule type" value="Genomic_DNA"/>
</dbReference>
<organism evidence="1 2">
    <name type="scientific">Aspergillus carbonarius (strain ITEM 5010)</name>
    <dbReference type="NCBI Taxonomy" id="602072"/>
    <lineage>
        <taxon>Eukaryota</taxon>
        <taxon>Fungi</taxon>
        <taxon>Dikarya</taxon>
        <taxon>Ascomycota</taxon>
        <taxon>Pezizomycotina</taxon>
        <taxon>Eurotiomycetes</taxon>
        <taxon>Eurotiomycetidae</taxon>
        <taxon>Eurotiales</taxon>
        <taxon>Aspergillaceae</taxon>
        <taxon>Aspergillus</taxon>
        <taxon>Aspergillus subgen. Circumdati</taxon>
    </lineage>
</organism>
<evidence type="ECO:0000313" key="1">
    <source>
        <dbReference type="EMBL" id="OOF93086.1"/>
    </source>
</evidence>
<sequence length="204" mass="24410">MTSSSQTIRSILFEESWEYHWQSRIIFHADGTGTLIACGELCSFIGLHFNWKIHNPDYLDQVIDPNTHTGRPPQTVCEFSVEITYTTRRPTEFNNRNMRMLNEGTLTAQAFRPKTFQIRLEHGRFFTQWETQRTGVPRWSHPYAWRLVFDRSPYPPREEWTMAWGDGMLDFQRFWERTEFCGRNSELPRENGPWSRFMSWLGYP</sequence>
<dbReference type="Proteomes" id="UP000188318">
    <property type="component" value="Unassembled WGS sequence"/>
</dbReference>
<gene>
    <name evidence="1" type="ORF">ASPCADRAFT_132800</name>
</gene>
<accession>A0A1R3RF19</accession>
<protein>
    <submittedName>
        <fullName evidence="1">Uncharacterized protein</fullName>
    </submittedName>
</protein>
<evidence type="ECO:0000313" key="2">
    <source>
        <dbReference type="Proteomes" id="UP000188318"/>
    </source>
</evidence>
<dbReference type="VEuPathDB" id="FungiDB:ASPCADRAFT_132800"/>
<dbReference type="OMA" id="HIFNAWI"/>